<sequence length="118" mass="12913">MSADVAPPDNLKKSTRNTVVLVVLVDPVVALRLAFPPDEWSWWNKTSLVEVFCQTGGHRTVPSFAGGHPVLSCTSHCAMGASIVEEAKKTRPADREPRIEDRGSTVDWSATRSNKKVI</sequence>
<protein>
    <submittedName>
        <fullName evidence="2">GD11485</fullName>
    </submittedName>
</protein>
<dbReference type="HOGENOM" id="CLU_2075619_0_0_1"/>
<feature type="compositionally biased region" description="Basic and acidic residues" evidence="1">
    <location>
        <begin position="88"/>
        <end position="104"/>
    </location>
</feature>
<reference evidence="2 3" key="1">
    <citation type="journal article" date="2007" name="Nature">
        <title>Evolution of genes and genomes on the Drosophila phylogeny.</title>
        <authorList>
            <consortium name="Drosophila 12 Genomes Consortium"/>
            <person name="Clark A.G."/>
            <person name="Eisen M.B."/>
            <person name="Smith D.R."/>
            <person name="Bergman C.M."/>
            <person name="Oliver B."/>
            <person name="Markow T.A."/>
            <person name="Kaufman T.C."/>
            <person name="Kellis M."/>
            <person name="Gelbart W."/>
            <person name="Iyer V.N."/>
            <person name="Pollard D.A."/>
            <person name="Sackton T.B."/>
            <person name="Larracuente A.M."/>
            <person name="Singh N.D."/>
            <person name="Abad J.P."/>
            <person name="Abt D.N."/>
            <person name="Adryan B."/>
            <person name="Aguade M."/>
            <person name="Akashi H."/>
            <person name="Anderson W.W."/>
            <person name="Aquadro C.F."/>
            <person name="Ardell D.H."/>
            <person name="Arguello R."/>
            <person name="Artieri C.G."/>
            <person name="Barbash D.A."/>
            <person name="Barker D."/>
            <person name="Barsanti P."/>
            <person name="Batterham P."/>
            <person name="Batzoglou S."/>
            <person name="Begun D."/>
            <person name="Bhutkar A."/>
            <person name="Blanco E."/>
            <person name="Bosak S.A."/>
            <person name="Bradley R.K."/>
            <person name="Brand A.D."/>
            <person name="Brent M.R."/>
            <person name="Brooks A.N."/>
            <person name="Brown R.H."/>
            <person name="Butlin R.K."/>
            <person name="Caggese C."/>
            <person name="Calvi B.R."/>
            <person name="Bernardo de Carvalho A."/>
            <person name="Caspi A."/>
            <person name="Castrezana S."/>
            <person name="Celniker S.E."/>
            <person name="Chang J.L."/>
            <person name="Chapple C."/>
            <person name="Chatterji S."/>
            <person name="Chinwalla A."/>
            <person name="Civetta A."/>
            <person name="Clifton S.W."/>
            <person name="Comeron J.M."/>
            <person name="Costello J.C."/>
            <person name="Coyne J.A."/>
            <person name="Daub J."/>
            <person name="David R.G."/>
            <person name="Delcher A.L."/>
            <person name="Delehaunty K."/>
            <person name="Do C.B."/>
            <person name="Ebling H."/>
            <person name="Edwards K."/>
            <person name="Eickbush T."/>
            <person name="Evans J.D."/>
            <person name="Filipski A."/>
            <person name="Findeiss S."/>
            <person name="Freyhult E."/>
            <person name="Fulton L."/>
            <person name="Fulton R."/>
            <person name="Garcia A.C."/>
            <person name="Gardiner A."/>
            <person name="Garfield D.A."/>
            <person name="Garvin B.E."/>
            <person name="Gibson G."/>
            <person name="Gilbert D."/>
            <person name="Gnerre S."/>
            <person name="Godfrey J."/>
            <person name="Good R."/>
            <person name="Gotea V."/>
            <person name="Gravely B."/>
            <person name="Greenberg A.J."/>
            <person name="Griffiths-Jones S."/>
            <person name="Gross S."/>
            <person name="Guigo R."/>
            <person name="Gustafson E.A."/>
            <person name="Haerty W."/>
            <person name="Hahn M.W."/>
            <person name="Halligan D.L."/>
            <person name="Halpern A.L."/>
            <person name="Halter G.M."/>
            <person name="Han M.V."/>
            <person name="Heger A."/>
            <person name="Hillier L."/>
            <person name="Hinrichs A.S."/>
            <person name="Holmes I."/>
            <person name="Hoskins R.A."/>
            <person name="Hubisz M.J."/>
            <person name="Hultmark D."/>
            <person name="Huntley M.A."/>
            <person name="Jaffe D.B."/>
            <person name="Jagadeeshan S."/>
            <person name="Jeck W.R."/>
            <person name="Johnson J."/>
            <person name="Jones C.D."/>
            <person name="Jordan W.C."/>
            <person name="Karpen G.H."/>
            <person name="Kataoka E."/>
            <person name="Keightley P.D."/>
            <person name="Kheradpour P."/>
            <person name="Kirkness E.F."/>
            <person name="Koerich L.B."/>
            <person name="Kristiansen K."/>
            <person name="Kudrna D."/>
            <person name="Kulathinal R.J."/>
            <person name="Kumar S."/>
            <person name="Kwok R."/>
            <person name="Lander E."/>
            <person name="Langley C.H."/>
            <person name="Lapoint R."/>
            <person name="Lazzaro B.P."/>
            <person name="Lee S.J."/>
            <person name="Levesque L."/>
            <person name="Li R."/>
            <person name="Lin C.F."/>
            <person name="Lin M.F."/>
            <person name="Lindblad-Toh K."/>
            <person name="Llopart A."/>
            <person name="Long M."/>
            <person name="Low L."/>
            <person name="Lozovsky E."/>
            <person name="Lu J."/>
            <person name="Luo M."/>
            <person name="Machado C.A."/>
            <person name="Makalowski W."/>
            <person name="Marzo M."/>
            <person name="Matsuda M."/>
            <person name="Matzkin L."/>
            <person name="McAllister B."/>
            <person name="McBride C.S."/>
            <person name="McKernan B."/>
            <person name="McKernan K."/>
            <person name="Mendez-Lago M."/>
            <person name="Minx P."/>
            <person name="Mollenhauer M.U."/>
            <person name="Montooth K."/>
            <person name="Mount S.M."/>
            <person name="Mu X."/>
            <person name="Myers E."/>
            <person name="Negre B."/>
            <person name="Newfeld S."/>
            <person name="Nielsen R."/>
            <person name="Noor M.A."/>
            <person name="O'Grady P."/>
            <person name="Pachter L."/>
            <person name="Papaceit M."/>
            <person name="Parisi M.J."/>
            <person name="Parisi M."/>
            <person name="Parts L."/>
            <person name="Pedersen J.S."/>
            <person name="Pesole G."/>
            <person name="Phillippy A.M."/>
            <person name="Ponting C.P."/>
            <person name="Pop M."/>
            <person name="Porcelli D."/>
            <person name="Powell J.R."/>
            <person name="Prohaska S."/>
            <person name="Pruitt K."/>
            <person name="Puig M."/>
            <person name="Quesneville H."/>
            <person name="Ram K.R."/>
            <person name="Rand D."/>
            <person name="Rasmussen M.D."/>
            <person name="Reed L.K."/>
            <person name="Reenan R."/>
            <person name="Reily A."/>
            <person name="Remington K.A."/>
            <person name="Rieger T.T."/>
            <person name="Ritchie M.G."/>
            <person name="Robin C."/>
            <person name="Rogers Y.H."/>
            <person name="Rohde C."/>
            <person name="Rozas J."/>
            <person name="Rubenfield M.J."/>
            <person name="Ruiz A."/>
            <person name="Russo S."/>
            <person name="Salzberg S.L."/>
            <person name="Sanchez-Gracia A."/>
            <person name="Saranga D.J."/>
            <person name="Sato H."/>
            <person name="Schaeffer S.W."/>
            <person name="Schatz M.C."/>
            <person name="Schlenke T."/>
            <person name="Schwartz R."/>
            <person name="Segarra C."/>
            <person name="Singh R.S."/>
            <person name="Sirot L."/>
            <person name="Sirota M."/>
            <person name="Sisneros N.B."/>
            <person name="Smith C.D."/>
            <person name="Smith T.F."/>
            <person name="Spieth J."/>
            <person name="Stage D.E."/>
            <person name="Stark A."/>
            <person name="Stephan W."/>
            <person name="Strausberg R.L."/>
            <person name="Strempel S."/>
            <person name="Sturgill D."/>
            <person name="Sutton G."/>
            <person name="Sutton G.G."/>
            <person name="Tao W."/>
            <person name="Teichmann S."/>
            <person name="Tobari Y.N."/>
            <person name="Tomimura Y."/>
            <person name="Tsolas J.M."/>
            <person name="Valente V.L."/>
            <person name="Venter E."/>
            <person name="Venter J.C."/>
            <person name="Vicario S."/>
            <person name="Vieira F.G."/>
            <person name="Vilella A.J."/>
            <person name="Villasante A."/>
            <person name="Walenz B."/>
            <person name="Wang J."/>
            <person name="Wasserman M."/>
            <person name="Watts T."/>
            <person name="Wilson D."/>
            <person name="Wilson R.K."/>
            <person name="Wing R.A."/>
            <person name="Wolfner M.F."/>
            <person name="Wong A."/>
            <person name="Wong G.K."/>
            <person name="Wu C.I."/>
            <person name="Wu G."/>
            <person name="Yamamoto D."/>
            <person name="Yang H.P."/>
            <person name="Yang S.P."/>
            <person name="Yorke J.A."/>
            <person name="Yoshida K."/>
            <person name="Zdobnov E."/>
            <person name="Zhang P."/>
            <person name="Zhang Y."/>
            <person name="Zimin A.V."/>
            <person name="Baldwin J."/>
            <person name="Abdouelleil A."/>
            <person name="Abdulkadir J."/>
            <person name="Abebe A."/>
            <person name="Abera B."/>
            <person name="Abreu J."/>
            <person name="Acer S.C."/>
            <person name="Aftuck L."/>
            <person name="Alexander A."/>
            <person name="An P."/>
            <person name="Anderson E."/>
            <person name="Anderson S."/>
            <person name="Arachi H."/>
            <person name="Azer M."/>
            <person name="Bachantsang P."/>
            <person name="Barry A."/>
            <person name="Bayul T."/>
            <person name="Berlin A."/>
            <person name="Bessette D."/>
            <person name="Bloom T."/>
            <person name="Blye J."/>
            <person name="Boguslavskiy L."/>
            <person name="Bonnet C."/>
            <person name="Boukhgalter B."/>
            <person name="Bourzgui I."/>
            <person name="Brown A."/>
            <person name="Cahill P."/>
            <person name="Channer S."/>
            <person name="Cheshatsang Y."/>
            <person name="Chuda L."/>
            <person name="Citroen M."/>
            <person name="Collymore A."/>
            <person name="Cooke P."/>
            <person name="Costello M."/>
            <person name="D'Aco K."/>
            <person name="Daza R."/>
            <person name="De Haan G."/>
            <person name="DeGray S."/>
            <person name="DeMaso C."/>
            <person name="Dhargay N."/>
            <person name="Dooley K."/>
            <person name="Dooley E."/>
            <person name="Doricent M."/>
            <person name="Dorje P."/>
            <person name="Dorjee K."/>
            <person name="Dupes A."/>
            <person name="Elong R."/>
            <person name="Falk J."/>
            <person name="Farina A."/>
            <person name="Faro S."/>
            <person name="Ferguson D."/>
            <person name="Fisher S."/>
            <person name="Foley C.D."/>
            <person name="Franke A."/>
            <person name="Friedrich D."/>
            <person name="Gadbois L."/>
            <person name="Gearin G."/>
            <person name="Gearin C.R."/>
            <person name="Giannoukos G."/>
            <person name="Goode T."/>
            <person name="Graham J."/>
            <person name="Grandbois E."/>
            <person name="Grewal S."/>
            <person name="Gyaltsen K."/>
            <person name="Hafez N."/>
            <person name="Hagos B."/>
            <person name="Hall J."/>
            <person name="Henson C."/>
            <person name="Hollinger A."/>
            <person name="Honan T."/>
            <person name="Huard M.D."/>
            <person name="Hughes L."/>
            <person name="Hurhula B."/>
            <person name="Husby M.E."/>
            <person name="Kamat A."/>
            <person name="Kanga B."/>
            <person name="Kashin S."/>
            <person name="Khazanovich D."/>
            <person name="Kisner P."/>
            <person name="Lance K."/>
            <person name="Lara M."/>
            <person name="Lee W."/>
            <person name="Lennon N."/>
            <person name="Letendre F."/>
            <person name="LeVine R."/>
            <person name="Lipovsky A."/>
            <person name="Liu X."/>
            <person name="Liu J."/>
            <person name="Liu S."/>
            <person name="Lokyitsang T."/>
            <person name="Lokyitsang Y."/>
            <person name="Lubonja R."/>
            <person name="Lui A."/>
            <person name="MacDonald P."/>
            <person name="Magnisalis V."/>
            <person name="Maru K."/>
            <person name="Matthews C."/>
            <person name="McCusker W."/>
            <person name="McDonough S."/>
            <person name="Mehta T."/>
            <person name="Meldrim J."/>
            <person name="Meneus L."/>
            <person name="Mihai O."/>
            <person name="Mihalev A."/>
            <person name="Mihova T."/>
            <person name="Mittelman R."/>
            <person name="Mlenga V."/>
            <person name="Montmayeur A."/>
            <person name="Mulrain L."/>
            <person name="Navidi A."/>
            <person name="Naylor J."/>
            <person name="Negash T."/>
            <person name="Nguyen T."/>
            <person name="Nguyen N."/>
            <person name="Nicol R."/>
            <person name="Norbu C."/>
            <person name="Norbu N."/>
            <person name="Novod N."/>
            <person name="O'Neill B."/>
            <person name="Osman S."/>
            <person name="Markiewicz E."/>
            <person name="Oyono O.L."/>
            <person name="Patti C."/>
            <person name="Phunkhang P."/>
            <person name="Pierre F."/>
            <person name="Priest M."/>
            <person name="Raghuraman S."/>
            <person name="Rege F."/>
            <person name="Reyes R."/>
            <person name="Rise C."/>
            <person name="Rogov P."/>
            <person name="Ross K."/>
            <person name="Ryan E."/>
            <person name="Settipalli S."/>
            <person name="Shea T."/>
            <person name="Sherpa N."/>
            <person name="Shi L."/>
            <person name="Shih D."/>
            <person name="Sparrow T."/>
            <person name="Spaulding J."/>
            <person name="Stalker J."/>
            <person name="Stange-Thomann N."/>
            <person name="Stavropoulos S."/>
            <person name="Stone C."/>
            <person name="Strader C."/>
            <person name="Tesfaye S."/>
            <person name="Thomson T."/>
            <person name="Thoulutsang Y."/>
            <person name="Thoulutsang D."/>
            <person name="Topham K."/>
            <person name="Topping I."/>
            <person name="Tsamla T."/>
            <person name="Vassiliev H."/>
            <person name="Vo A."/>
            <person name="Wangchuk T."/>
            <person name="Wangdi T."/>
            <person name="Weiand M."/>
            <person name="Wilkinson J."/>
            <person name="Wilson A."/>
            <person name="Yadav S."/>
            <person name="Young G."/>
            <person name="Yu Q."/>
            <person name="Zembek L."/>
            <person name="Zhong D."/>
            <person name="Zimmer A."/>
            <person name="Zwirko Z."/>
            <person name="Jaffe D.B."/>
            <person name="Alvarez P."/>
            <person name="Brockman W."/>
            <person name="Butler J."/>
            <person name="Chin C."/>
            <person name="Gnerre S."/>
            <person name="Grabherr M."/>
            <person name="Kleber M."/>
            <person name="Mauceli E."/>
            <person name="MacCallum I."/>
        </authorList>
    </citation>
    <scope>NUCLEOTIDE SEQUENCE [LARGE SCALE GENOMIC DNA]</scope>
    <source>
        <strain evidence="3">white501</strain>
    </source>
</reference>
<accession>B4QEI5</accession>
<dbReference type="Proteomes" id="UP000000304">
    <property type="component" value="Chromosome 2R"/>
</dbReference>
<evidence type="ECO:0000313" key="3">
    <source>
        <dbReference type="Proteomes" id="UP000000304"/>
    </source>
</evidence>
<dbReference type="EMBL" id="CM000362">
    <property type="protein sequence ID" value="EDX07859.1"/>
    <property type="molecule type" value="Genomic_DNA"/>
</dbReference>
<name>B4QEI5_DROSI</name>
<evidence type="ECO:0000313" key="2">
    <source>
        <dbReference type="EMBL" id="EDX07859.1"/>
    </source>
</evidence>
<gene>
    <name evidence="2" type="primary">Dsim\GD11485</name>
    <name evidence="2" type="ORF">Dsim_GD11485</name>
</gene>
<keyword evidence="3" id="KW-1185">Reference proteome</keyword>
<feature type="region of interest" description="Disordered" evidence="1">
    <location>
        <begin position="88"/>
        <end position="118"/>
    </location>
</feature>
<proteinExistence type="predicted"/>
<dbReference type="AlphaFoldDB" id="B4QEI5"/>
<evidence type="ECO:0000256" key="1">
    <source>
        <dbReference type="SAM" id="MobiDB-lite"/>
    </source>
</evidence>
<organism evidence="2 3">
    <name type="scientific">Drosophila simulans</name>
    <name type="common">Fruit fly</name>
    <dbReference type="NCBI Taxonomy" id="7240"/>
    <lineage>
        <taxon>Eukaryota</taxon>
        <taxon>Metazoa</taxon>
        <taxon>Ecdysozoa</taxon>
        <taxon>Arthropoda</taxon>
        <taxon>Hexapoda</taxon>
        <taxon>Insecta</taxon>
        <taxon>Pterygota</taxon>
        <taxon>Neoptera</taxon>
        <taxon>Endopterygota</taxon>
        <taxon>Diptera</taxon>
        <taxon>Brachycera</taxon>
        <taxon>Muscomorpha</taxon>
        <taxon>Ephydroidea</taxon>
        <taxon>Drosophilidae</taxon>
        <taxon>Drosophila</taxon>
        <taxon>Sophophora</taxon>
    </lineage>
</organism>